<dbReference type="GO" id="GO:0031080">
    <property type="term" value="C:nuclear pore outer ring"/>
    <property type="evidence" value="ECO:0007669"/>
    <property type="project" value="TreeGrafter"/>
</dbReference>
<evidence type="ECO:0000256" key="7">
    <source>
        <dbReference type="RuleBase" id="RU365072"/>
    </source>
</evidence>
<sequence length="816" mass="92800">MEPGNYDFLKKSISIGRNVLGKTTQDGDVEMHESSPKGDFFVKTSVDSKDDDAMQTDDSWGPPGDDVSGYSAFADHLERLLHVRGNIDDSIDMLTILPQYQTFCATRSRRLQQREASDADYQIFGSAQEFRVWLAESQTWLLLLSIYQSKEHISTREERSRGQDASQWSDRAIVEELEYDPTFRRLVAVKTWLEMTAGNFVNNVQKKRYTRDASVHDPDYVSREGHPLPLQHEESERQLAHTIFECLRRGRLAQARTACHDSGEPWRAESIDGGALYTESPQFDPLAFDSKPPKGNRTRNLWKASCYALATDPSTDAYERAVYGALCGDIETVLPVCTTWEDHAWANFNALIEFQIQRQLEQYKRQPSVPGLPFPTPRVMEPRGIFASLANSEISVIRESSKDLFKEIQVSIIIGQTQTLISRLAERCRGTIEGTGILSPQKLRFMAHLVLFLRSKDEAVPKADGDYFIHAYVDHLIGRKLYQFVPLYASFLPTTLQTKACASYLSKITGPLATRRELVQMIRKHSLHLHDILKATADLALQEAQSSKVMAVDPSHNLKKSITETPSEQEKAEFRALEWLTFVGGPSFNDLLFSSNSLMRKYLLQGRLYAAYALSKTLPQELVLSEQLVLQNYRQSTAVEAQSYEMLFYRSLFGARLAYEEWERALTNEPISISSNATKQSWKEEVKELADKAKESIVQLLETPVLFKARWSPASAAAKDNHADAARRNKELDQLRRLYIPELVFSLHRVLHDSARLYPEYLVQATDELVQLVAAPRNEGPEATICEAMKQSGRLKEFLDLIRQSSLERIKEQPKP</sequence>
<dbReference type="GO" id="GO:0006606">
    <property type="term" value="P:protein import into nucleus"/>
    <property type="evidence" value="ECO:0007669"/>
    <property type="project" value="TreeGrafter"/>
</dbReference>
<evidence type="ECO:0000256" key="3">
    <source>
        <dbReference type="ARBA" id="ARBA00022927"/>
    </source>
</evidence>
<evidence type="ECO:0000256" key="4">
    <source>
        <dbReference type="ARBA" id="ARBA00023010"/>
    </source>
</evidence>
<name>A0A9P6Q8A7_9FUNG</name>
<keyword evidence="1 7" id="KW-0813">Transport</keyword>
<evidence type="ECO:0000256" key="5">
    <source>
        <dbReference type="ARBA" id="ARBA00023132"/>
    </source>
</evidence>
<keyword evidence="5 7" id="KW-0906">Nuclear pore complex</keyword>
<evidence type="ECO:0000313" key="8">
    <source>
        <dbReference type="EMBL" id="KAG0260698.1"/>
    </source>
</evidence>
<dbReference type="GO" id="GO:0031965">
    <property type="term" value="C:nuclear membrane"/>
    <property type="evidence" value="ECO:0007669"/>
    <property type="project" value="UniProtKB-SubCell"/>
</dbReference>
<comment type="function">
    <text evidence="7">Functions as a component of the nuclear pore complex (NPC).</text>
</comment>
<dbReference type="Pfam" id="PF04121">
    <property type="entry name" value="Nup84_Nup100"/>
    <property type="match status" value="1"/>
</dbReference>
<keyword evidence="2" id="KW-0509">mRNA transport</keyword>
<keyword evidence="3" id="KW-0653">Protein transport</keyword>
<dbReference type="PANTHER" id="PTHR13003:SF2">
    <property type="entry name" value="NUCLEAR PORE COMPLEX PROTEIN NUP107"/>
    <property type="match status" value="1"/>
</dbReference>
<protein>
    <recommendedName>
        <fullName evidence="7">Nuclear pore complex protein</fullName>
    </recommendedName>
</protein>
<keyword evidence="7" id="KW-0472">Membrane</keyword>
<dbReference type="OrthoDB" id="3098at2759"/>
<keyword evidence="6 7" id="KW-0539">Nucleus</keyword>
<dbReference type="Gene3D" id="1.10.3450.20">
    <property type="match status" value="1"/>
</dbReference>
<dbReference type="AlphaFoldDB" id="A0A9P6Q8A7"/>
<evidence type="ECO:0000256" key="6">
    <source>
        <dbReference type="ARBA" id="ARBA00023242"/>
    </source>
</evidence>
<dbReference type="Gene3D" id="1.20.190.50">
    <property type="match status" value="1"/>
</dbReference>
<accession>A0A9P6Q8A7</accession>
<dbReference type="EMBL" id="JAAAJB010000240">
    <property type="protein sequence ID" value="KAG0260698.1"/>
    <property type="molecule type" value="Genomic_DNA"/>
</dbReference>
<proteinExistence type="inferred from homology"/>
<dbReference type="PANTHER" id="PTHR13003">
    <property type="entry name" value="NUP107-RELATED"/>
    <property type="match status" value="1"/>
</dbReference>
<keyword evidence="9" id="KW-1185">Reference proteome</keyword>
<comment type="caution">
    <text evidence="8">The sequence shown here is derived from an EMBL/GenBank/DDBJ whole genome shotgun (WGS) entry which is preliminary data.</text>
</comment>
<comment type="similarity">
    <text evidence="7">Belongs to the nucleoporin Nup84/Nup107 family.</text>
</comment>
<dbReference type="Proteomes" id="UP000807716">
    <property type="component" value="Unassembled WGS sequence"/>
</dbReference>
<comment type="subcellular location">
    <subcellularLocation>
        <location evidence="7">Nucleus</location>
        <location evidence="7">Nuclear pore complex</location>
    </subcellularLocation>
    <subcellularLocation>
        <location evidence="7">Nucleus membrane</location>
    </subcellularLocation>
</comment>
<dbReference type="GO" id="GO:0017056">
    <property type="term" value="F:structural constituent of nuclear pore"/>
    <property type="evidence" value="ECO:0007669"/>
    <property type="project" value="UniProtKB-UniRule"/>
</dbReference>
<comment type="subunit">
    <text evidence="7">Part of the nuclear pore complex (NPC).</text>
</comment>
<organism evidence="8 9">
    <name type="scientific">Actinomortierella ambigua</name>
    <dbReference type="NCBI Taxonomy" id="1343610"/>
    <lineage>
        <taxon>Eukaryota</taxon>
        <taxon>Fungi</taxon>
        <taxon>Fungi incertae sedis</taxon>
        <taxon>Mucoromycota</taxon>
        <taxon>Mortierellomycotina</taxon>
        <taxon>Mortierellomycetes</taxon>
        <taxon>Mortierellales</taxon>
        <taxon>Mortierellaceae</taxon>
        <taxon>Actinomortierella</taxon>
    </lineage>
</organism>
<evidence type="ECO:0000256" key="1">
    <source>
        <dbReference type="ARBA" id="ARBA00022448"/>
    </source>
</evidence>
<keyword evidence="4 7" id="KW-0811">Translocation</keyword>
<reference evidence="8" key="1">
    <citation type="journal article" date="2020" name="Fungal Divers.">
        <title>Resolving the Mortierellaceae phylogeny through synthesis of multi-gene phylogenetics and phylogenomics.</title>
        <authorList>
            <person name="Vandepol N."/>
            <person name="Liber J."/>
            <person name="Desiro A."/>
            <person name="Na H."/>
            <person name="Kennedy M."/>
            <person name="Barry K."/>
            <person name="Grigoriev I.V."/>
            <person name="Miller A.N."/>
            <person name="O'Donnell K."/>
            <person name="Stajich J.E."/>
            <person name="Bonito G."/>
        </authorList>
    </citation>
    <scope>NUCLEOTIDE SEQUENCE</scope>
    <source>
        <strain evidence="8">BC1065</strain>
    </source>
</reference>
<dbReference type="GO" id="GO:0000973">
    <property type="term" value="P:post-transcriptional tethering of RNA polymerase II gene DNA at nuclear periphery"/>
    <property type="evidence" value="ECO:0007669"/>
    <property type="project" value="TreeGrafter"/>
</dbReference>
<dbReference type="GO" id="GO:0006406">
    <property type="term" value="P:mRNA export from nucleus"/>
    <property type="evidence" value="ECO:0007669"/>
    <property type="project" value="TreeGrafter"/>
</dbReference>
<dbReference type="InterPro" id="IPR007252">
    <property type="entry name" value="Nup84/Nup107"/>
</dbReference>
<evidence type="ECO:0000256" key="2">
    <source>
        <dbReference type="ARBA" id="ARBA00022816"/>
    </source>
</evidence>
<gene>
    <name evidence="8" type="primary">NUP84</name>
    <name evidence="8" type="ORF">DFQ27_003395</name>
</gene>
<evidence type="ECO:0000313" key="9">
    <source>
        <dbReference type="Proteomes" id="UP000807716"/>
    </source>
</evidence>